<dbReference type="InterPro" id="IPR004606">
    <property type="entry name" value="Mop_domain"/>
</dbReference>
<keyword evidence="6 12" id="KW-0067">ATP-binding</keyword>
<keyword evidence="8" id="KW-0472">Membrane</keyword>
<dbReference type="PROSITE" id="PS50893">
    <property type="entry name" value="ABC_TRANSPORTER_2"/>
    <property type="match status" value="1"/>
</dbReference>
<keyword evidence="3 9" id="KW-0500">Molybdenum</keyword>
<dbReference type="Gene3D" id="3.40.50.300">
    <property type="entry name" value="P-loop containing nucleotide triphosphate hydrolases"/>
    <property type="match status" value="1"/>
</dbReference>
<dbReference type="InterPro" id="IPR003439">
    <property type="entry name" value="ABC_transporter-like_ATP-bd"/>
</dbReference>
<dbReference type="PROSITE" id="PS51866">
    <property type="entry name" value="MOP"/>
    <property type="match status" value="1"/>
</dbReference>
<evidence type="ECO:0000256" key="6">
    <source>
        <dbReference type="ARBA" id="ARBA00022840"/>
    </source>
</evidence>
<keyword evidence="7" id="KW-1278">Translocase</keyword>
<evidence type="ECO:0000259" key="10">
    <source>
        <dbReference type="PROSITE" id="PS50893"/>
    </source>
</evidence>
<evidence type="ECO:0000313" key="12">
    <source>
        <dbReference type="EMBL" id="KJA10499.1"/>
    </source>
</evidence>
<evidence type="ECO:0000313" key="13">
    <source>
        <dbReference type="Proteomes" id="UP000032566"/>
    </source>
</evidence>
<dbReference type="InterPro" id="IPR017871">
    <property type="entry name" value="ABC_transporter-like_CS"/>
</dbReference>
<dbReference type="GO" id="GO:0016887">
    <property type="term" value="F:ATP hydrolysis activity"/>
    <property type="evidence" value="ECO:0007669"/>
    <property type="project" value="InterPro"/>
</dbReference>
<evidence type="ECO:0000256" key="1">
    <source>
        <dbReference type="ARBA" id="ARBA00022448"/>
    </source>
</evidence>
<dbReference type="Gene3D" id="2.40.50.100">
    <property type="match status" value="1"/>
</dbReference>
<reference evidence="12 13" key="1">
    <citation type="submission" date="2014-12" db="EMBL/GenBank/DDBJ databases">
        <title>Isolation of bacteria from lake water.</title>
        <authorList>
            <person name="Sheng K.-Y."/>
            <person name="Chin P.-S."/>
            <person name="Chan K.-G."/>
            <person name="Tan G.S."/>
        </authorList>
    </citation>
    <scope>NUCLEOTIDE SEQUENCE [LARGE SCALE GENOMIC DNA]</scope>
    <source>
        <strain evidence="12 13">KY4</strain>
    </source>
</reference>
<dbReference type="InterPro" id="IPR050334">
    <property type="entry name" value="Molybdenum_import_ModC"/>
</dbReference>
<dbReference type="PROSITE" id="PS00211">
    <property type="entry name" value="ABC_TRANSPORTER_1"/>
    <property type="match status" value="1"/>
</dbReference>
<dbReference type="AlphaFoldDB" id="A0A0D7K920"/>
<dbReference type="PANTHER" id="PTHR43514:SF10">
    <property type="entry name" value="MOLYBDENUM IMPORT ATP-BINDING PROTEIN MODC 2"/>
    <property type="match status" value="1"/>
</dbReference>
<evidence type="ECO:0000256" key="4">
    <source>
        <dbReference type="ARBA" id="ARBA00022519"/>
    </source>
</evidence>
<dbReference type="GO" id="GO:0015098">
    <property type="term" value="F:molybdate ion transmembrane transporter activity"/>
    <property type="evidence" value="ECO:0007669"/>
    <property type="project" value="InterPro"/>
</dbReference>
<dbReference type="PATRIC" id="fig|80878.5.peg.1828"/>
<comment type="caution">
    <text evidence="12">The sequence shown here is derived from an EMBL/GenBank/DDBJ whole genome shotgun (WGS) entry which is preliminary data.</text>
</comment>
<dbReference type="PANTHER" id="PTHR43514">
    <property type="entry name" value="ABC TRANSPORTER I FAMILY MEMBER 10"/>
    <property type="match status" value="1"/>
</dbReference>
<dbReference type="OrthoDB" id="5298774at2"/>
<evidence type="ECO:0000259" key="11">
    <source>
        <dbReference type="PROSITE" id="PS51866"/>
    </source>
</evidence>
<dbReference type="InterPro" id="IPR027417">
    <property type="entry name" value="P-loop_NTPase"/>
</dbReference>
<keyword evidence="13" id="KW-1185">Reference proteome</keyword>
<dbReference type="SUPFAM" id="SSF50331">
    <property type="entry name" value="MOP-like"/>
    <property type="match status" value="1"/>
</dbReference>
<feature type="domain" description="Mop" evidence="11">
    <location>
        <begin position="306"/>
        <end position="370"/>
    </location>
</feature>
<evidence type="ECO:0000256" key="5">
    <source>
        <dbReference type="ARBA" id="ARBA00022741"/>
    </source>
</evidence>
<proteinExistence type="predicted"/>
<dbReference type="Proteomes" id="UP000032566">
    <property type="component" value="Unassembled WGS sequence"/>
</dbReference>
<organism evidence="12 13">
    <name type="scientific">Acidovorax temperans</name>
    <dbReference type="NCBI Taxonomy" id="80878"/>
    <lineage>
        <taxon>Bacteria</taxon>
        <taxon>Pseudomonadati</taxon>
        <taxon>Pseudomonadota</taxon>
        <taxon>Betaproteobacteria</taxon>
        <taxon>Burkholderiales</taxon>
        <taxon>Comamonadaceae</taxon>
        <taxon>Acidovorax</taxon>
    </lineage>
</organism>
<keyword evidence="5" id="KW-0547">Nucleotide-binding</keyword>
<dbReference type="InterPro" id="IPR003593">
    <property type="entry name" value="AAA+_ATPase"/>
</dbReference>
<keyword evidence="1" id="KW-0813">Transport</keyword>
<dbReference type="Pfam" id="PF00005">
    <property type="entry name" value="ABC_tran"/>
    <property type="match status" value="1"/>
</dbReference>
<dbReference type="GO" id="GO:0016020">
    <property type="term" value="C:membrane"/>
    <property type="evidence" value="ECO:0007669"/>
    <property type="project" value="InterPro"/>
</dbReference>
<dbReference type="STRING" id="80878.RP29_10820"/>
<protein>
    <submittedName>
        <fullName evidence="12">Molybdenum ABC transporter ATP-binding protein</fullName>
    </submittedName>
</protein>
<evidence type="ECO:0000256" key="9">
    <source>
        <dbReference type="PROSITE-ProRule" id="PRU01213"/>
    </source>
</evidence>
<dbReference type="NCBIfam" id="TIGR02142">
    <property type="entry name" value="modC_ABC"/>
    <property type="match status" value="1"/>
</dbReference>
<dbReference type="InterPro" id="IPR011868">
    <property type="entry name" value="ModC_ABC_ATP-bd"/>
</dbReference>
<dbReference type="InterPro" id="IPR008995">
    <property type="entry name" value="Mo/tungstate-bd_C_term_dom"/>
</dbReference>
<dbReference type="SUPFAM" id="SSF52540">
    <property type="entry name" value="P-loop containing nucleoside triphosphate hydrolases"/>
    <property type="match status" value="1"/>
</dbReference>
<accession>A0A0D7K920</accession>
<dbReference type="InterPro" id="IPR005116">
    <property type="entry name" value="Transp-assoc_OB_typ1"/>
</dbReference>
<feature type="domain" description="ABC transporter" evidence="10">
    <location>
        <begin position="8"/>
        <end position="246"/>
    </location>
</feature>
<dbReference type="GO" id="GO:0140359">
    <property type="term" value="F:ABC-type transporter activity"/>
    <property type="evidence" value="ECO:0007669"/>
    <property type="project" value="InterPro"/>
</dbReference>
<keyword evidence="2" id="KW-1003">Cell membrane</keyword>
<dbReference type="Pfam" id="PF03459">
    <property type="entry name" value="TOBE"/>
    <property type="match status" value="1"/>
</dbReference>
<keyword evidence="4" id="KW-0997">Cell inner membrane</keyword>
<dbReference type="GO" id="GO:0005524">
    <property type="term" value="F:ATP binding"/>
    <property type="evidence" value="ECO:0007669"/>
    <property type="project" value="UniProtKB-KW"/>
</dbReference>
<dbReference type="SMART" id="SM00382">
    <property type="entry name" value="AAA"/>
    <property type="match status" value="1"/>
</dbReference>
<name>A0A0D7K920_9BURK</name>
<evidence type="ECO:0000256" key="2">
    <source>
        <dbReference type="ARBA" id="ARBA00022475"/>
    </source>
</evidence>
<sequence>MTNPATTIPPIEVRLQLQRSGFALDVDMQLPGRGITALFGPSGCGKTTCLRAMAGLEHAPLGWVRVHGEVWQNDGVQDGLCIWRPPHQRALGYVFQDSQLFDHLDVRGNIHYGLRRTPVAQRLVAVEQLVELLGIGALMERKPATLSGGERQRVAIARALATSPRLLLMDEPLAALDAQRKAEVLPYLERLHSALDIPVVYVSHALDEVARLAEHMVLLSAGRVRASGPTAELIARLDLPLAQGDAAATVVTGTVIEHAPQDHITCVAFAGGKLLLVSPQARAAGDTVKLRVQARDVSLALTPPQDSSILNIVPATVTEMREDSPGQWMVALQAGPTRLLARVTQRSVHTLQLRPGLHVVAQIKGIAIVN</sequence>
<evidence type="ECO:0000256" key="3">
    <source>
        <dbReference type="ARBA" id="ARBA00022505"/>
    </source>
</evidence>
<dbReference type="EMBL" id="JXYQ01000032">
    <property type="protein sequence ID" value="KJA10499.1"/>
    <property type="molecule type" value="Genomic_DNA"/>
</dbReference>
<evidence type="ECO:0000256" key="7">
    <source>
        <dbReference type="ARBA" id="ARBA00022967"/>
    </source>
</evidence>
<dbReference type="RefSeq" id="WP_044398245.1">
    <property type="nucleotide sequence ID" value="NZ_JXYQ01000032.1"/>
</dbReference>
<evidence type="ECO:0000256" key="8">
    <source>
        <dbReference type="ARBA" id="ARBA00023136"/>
    </source>
</evidence>
<gene>
    <name evidence="12" type="ORF">RP29_10820</name>
</gene>